<dbReference type="RefSeq" id="XP_005382230.1">
    <property type="nucleotide sequence ID" value="XM_005382173.2"/>
</dbReference>
<comment type="subcellular location">
    <subcellularLocation>
        <location evidence="1">Mitochondrion outer membrane</location>
        <topology evidence="1">Multi-pass membrane protein</topology>
    </subcellularLocation>
</comment>
<dbReference type="CTD" id="91137"/>
<evidence type="ECO:0000256" key="3">
    <source>
        <dbReference type="ARBA" id="ARBA00022448"/>
    </source>
</evidence>
<evidence type="ECO:0000256" key="7">
    <source>
        <dbReference type="ARBA" id="ARBA00022989"/>
    </source>
</evidence>
<dbReference type="Proteomes" id="UP000694398">
    <property type="component" value="Unassembled WGS sequence"/>
</dbReference>
<dbReference type="InterPro" id="IPR018108">
    <property type="entry name" value="MCP_transmembrane"/>
</dbReference>
<dbReference type="PANTHER" id="PTHR21252">
    <property type="entry name" value="TB1 PROTEIN-RELATED"/>
    <property type="match status" value="1"/>
</dbReference>
<dbReference type="SUPFAM" id="SSF103506">
    <property type="entry name" value="Mitochondrial carrier"/>
    <property type="match status" value="1"/>
</dbReference>
<dbReference type="Gene3D" id="1.50.40.10">
    <property type="entry name" value="Mitochondrial carrier domain"/>
    <property type="match status" value="2"/>
</dbReference>
<keyword evidence="5" id="KW-0677">Repeat</keyword>
<keyword evidence="3 15" id="KW-0813">Transport</keyword>
<proteinExistence type="inferred from homology"/>
<evidence type="ECO:0000256" key="1">
    <source>
        <dbReference type="ARBA" id="ARBA00004374"/>
    </source>
</evidence>
<evidence type="ECO:0000256" key="2">
    <source>
        <dbReference type="ARBA" id="ARBA00006375"/>
    </source>
</evidence>
<feature type="region of interest" description="Disordered" evidence="16">
    <location>
        <begin position="50"/>
        <end position="93"/>
    </location>
</feature>
<dbReference type="Pfam" id="PF00153">
    <property type="entry name" value="Mito_carr"/>
    <property type="match status" value="2"/>
</dbReference>
<dbReference type="GeneID" id="102019172"/>
<dbReference type="GO" id="GO:0061564">
    <property type="term" value="P:axon development"/>
    <property type="evidence" value="ECO:0007669"/>
    <property type="project" value="TreeGrafter"/>
</dbReference>
<feature type="repeat" description="Solcar" evidence="14">
    <location>
        <begin position="311"/>
        <end position="413"/>
    </location>
</feature>
<evidence type="ECO:0000313" key="17">
    <source>
        <dbReference type="Ensembl" id="ENSCLAP00000008395.1"/>
    </source>
</evidence>
<reference evidence="17" key="1">
    <citation type="submission" date="2025-08" db="UniProtKB">
        <authorList>
            <consortium name="Ensembl"/>
        </authorList>
    </citation>
    <scope>IDENTIFICATION</scope>
</reference>
<dbReference type="GO" id="GO:0090149">
    <property type="term" value="P:mitochondrial membrane fission"/>
    <property type="evidence" value="ECO:0007669"/>
    <property type="project" value="InterPro"/>
</dbReference>
<comment type="function">
    <text evidence="10">Transmembrane protein of the mitochondrial outer membrane that controls mitochondrial organization. May regulate the assembly of the MICOS (mitochondrial contact site and cristae organizing system) complex which is essential to the biogenesis and dynamics of mitochondrial cristae, the inwards folds of the inner mitochondrial membrane. Through its interaction with the EMC (endoplasmic reticulum membrane protein complex), could regulate mitochondrial lipid homeostasis and thereby mitochondrial fission.</text>
</comment>
<accession>A0A8C2V2J9</accession>
<evidence type="ECO:0000256" key="10">
    <source>
        <dbReference type="ARBA" id="ARBA00056614"/>
    </source>
</evidence>
<dbReference type="PANTHER" id="PTHR21252:SF2">
    <property type="entry name" value="MITOCHONDRIAL OUTER MEMBRANE PROTEIN SLC25A46"/>
    <property type="match status" value="1"/>
</dbReference>
<dbReference type="InterPro" id="IPR039158">
    <property type="entry name" value="SLC25A46"/>
</dbReference>
<keyword evidence="6" id="KW-1000">Mitochondrion outer membrane</keyword>
<organism evidence="17 18">
    <name type="scientific">Chinchilla lanigera</name>
    <name type="common">Long-tailed chinchilla</name>
    <name type="synonym">Chinchilla villidera</name>
    <dbReference type="NCBI Taxonomy" id="34839"/>
    <lineage>
        <taxon>Eukaryota</taxon>
        <taxon>Metazoa</taxon>
        <taxon>Chordata</taxon>
        <taxon>Craniata</taxon>
        <taxon>Vertebrata</taxon>
        <taxon>Euteleostomi</taxon>
        <taxon>Mammalia</taxon>
        <taxon>Eutheria</taxon>
        <taxon>Euarchontoglires</taxon>
        <taxon>Glires</taxon>
        <taxon>Rodentia</taxon>
        <taxon>Hystricomorpha</taxon>
        <taxon>Chinchillidae</taxon>
        <taxon>Chinchilla</taxon>
    </lineage>
</organism>
<dbReference type="FunFam" id="1.50.40.10:FF:000057">
    <property type="entry name" value="Solute carrier family 25 member 46"/>
    <property type="match status" value="1"/>
</dbReference>
<evidence type="ECO:0000256" key="16">
    <source>
        <dbReference type="SAM" id="MobiDB-lite"/>
    </source>
</evidence>
<comment type="subunit">
    <text evidence="11">Associates with the mitochondrial contact site and cristae organizing system (MICOS) complex. May associate with the endoplasmic reticulum membrane protein complex (EMC).</text>
</comment>
<keyword evidence="8" id="KW-0496">Mitochondrion</keyword>
<evidence type="ECO:0000256" key="5">
    <source>
        <dbReference type="ARBA" id="ARBA00022737"/>
    </source>
</evidence>
<dbReference type="GeneTree" id="ENSGT00390000015874"/>
<dbReference type="AlphaFoldDB" id="A0A8C2V2J9"/>
<dbReference type="GO" id="GO:0005741">
    <property type="term" value="C:mitochondrial outer membrane"/>
    <property type="evidence" value="ECO:0007669"/>
    <property type="project" value="UniProtKB-SubCell"/>
</dbReference>
<dbReference type="Ensembl" id="ENSCLAT00000008522.1">
    <property type="protein sequence ID" value="ENSCLAP00000008395.1"/>
    <property type="gene ID" value="ENSCLAG00000005875.1"/>
</dbReference>
<keyword evidence="4 14" id="KW-0812">Transmembrane</keyword>
<reference evidence="17" key="2">
    <citation type="submission" date="2025-09" db="UniProtKB">
        <authorList>
            <consortium name="Ensembl"/>
        </authorList>
    </citation>
    <scope>IDENTIFICATION</scope>
</reference>
<keyword evidence="18" id="KW-1185">Reference proteome</keyword>
<evidence type="ECO:0000256" key="14">
    <source>
        <dbReference type="PROSITE-ProRule" id="PRU00282"/>
    </source>
</evidence>
<evidence type="ECO:0000256" key="6">
    <source>
        <dbReference type="ARBA" id="ARBA00022787"/>
    </source>
</evidence>
<protein>
    <recommendedName>
        <fullName evidence="12">Mitochondrial outer membrane protein SLC25A46</fullName>
    </recommendedName>
    <alternativeName>
        <fullName evidence="13">Solute carrier family 25 member 46</fullName>
    </alternativeName>
</protein>
<evidence type="ECO:0000256" key="12">
    <source>
        <dbReference type="ARBA" id="ARBA00073198"/>
    </source>
</evidence>
<sequence length="418" mass="46056">MHPRRPDGFDGLGYRGGARDEQGFGVAFPARSFSSGSDLGHWVTTPPDIPGSRNLHWGEKSPPYGVPSTSTPYEGPAEEPFPAGGGGGVQGQSNEQLNRFAGFGIGLASLFTENVLAHPCIVLRRQCQVNYHARNYHLTPFTVINIMYSFNKTQGPRALWKGMGSTFIVQGVTLGAEGIISEFTPLPREISHKWNPKQIGEHLLLKALTYIVAMPFYSASLIETVQSEIIRDNTGILECVREGIGRVIGLGVPHSKRLLPLLSLIFPTVLHGVLHYIISSIIQKFVLLILKRKTYNSHPAESSSPVQSMLDAYFPELIANFAASLCSDVILFPLETVLHRLHIQGTRTIIDNTDLGYEVLPINTQYEGMRDCINTIKQEEGVLGFYKGFGAVIIQYTLHAAVLQITKIIYSTLLQNSI</sequence>
<evidence type="ECO:0000256" key="8">
    <source>
        <dbReference type="ARBA" id="ARBA00023128"/>
    </source>
</evidence>
<keyword evidence="7" id="KW-1133">Transmembrane helix</keyword>
<evidence type="ECO:0000256" key="11">
    <source>
        <dbReference type="ARBA" id="ARBA00066011"/>
    </source>
</evidence>
<evidence type="ECO:0000256" key="13">
    <source>
        <dbReference type="ARBA" id="ARBA00076516"/>
    </source>
</evidence>
<dbReference type="OrthoDB" id="2403262at2759"/>
<dbReference type="OMA" id="RQCQVNH"/>
<evidence type="ECO:0000256" key="4">
    <source>
        <dbReference type="ARBA" id="ARBA00022692"/>
    </source>
</evidence>
<keyword evidence="9 14" id="KW-0472">Membrane</keyword>
<gene>
    <name evidence="17" type="primary">Slc25a46</name>
</gene>
<evidence type="ECO:0000256" key="15">
    <source>
        <dbReference type="RuleBase" id="RU000488"/>
    </source>
</evidence>
<evidence type="ECO:0000313" key="18">
    <source>
        <dbReference type="Proteomes" id="UP000694398"/>
    </source>
</evidence>
<dbReference type="InterPro" id="IPR023395">
    <property type="entry name" value="MCP_dom_sf"/>
</dbReference>
<name>A0A8C2V2J9_CHILA</name>
<dbReference type="PROSITE" id="PS50920">
    <property type="entry name" value="SOLCAR"/>
    <property type="match status" value="1"/>
</dbReference>
<evidence type="ECO:0000256" key="9">
    <source>
        <dbReference type="ARBA" id="ARBA00023136"/>
    </source>
</evidence>
<comment type="similarity">
    <text evidence="2 15">Belongs to the mitochondrial carrier (TC 2.A.29) family.</text>
</comment>